<evidence type="ECO:0000256" key="3">
    <source>
        <dbReference type="SAM" id="MobiDB-lite"/>
    </source>
</evidence>
<dbReference type="GO" id="GO:0003735">
    <property type="term" value="F:structural constituent of ribosome"/>
    <property type="evidence" value="ECO:0007669"/>
    <property type="project" value="InterPro"/>
</dbReference>
<dbReference type="VEuPathDB" id="TriTrypDB:TvY486_0806760"/>
<feature type="compositionally biased region" description="Basic and acidic residues" evidence="3">
    <location>
        <begin position="113"/>
        <end position="125"/>
    </location>
</feature>
<dbReference type="Gene3D" id="3.30.1390.10">
    <property type="match status" value="1"/>
</dbReference>
<dbReference type="PANTHER" id="PTHR45987:SF4">
    <property type="entry name" value="LARGE RIBOSOMAL SUBUNIT PROTEIN BL12M"/>
    <property type="match status" value="1"/>
</dbReference>
<dbReference type="InterPro" id="IPR000206">
    <property type="entry name" value="Ribosomal_bL12"/>
</dbReference>
<dbReference type="InterPro" id="IPR014719">
    <property type="entry name" value="Ribosomal_bL12_C/ClpS-like"/>
</dbReference>
<dbReference type="SUPFAM" id="SSF54736">
    <property type="entry name" value="ClpS-like"/>
    <property type="match status" value="1"/>
</dbReference>
<proteinExistence type="predicted"/>
<dbReference type="InterPro" id="IPR013823">
    <property type="entry name" value="Ribosomal_bL12_C"/>
</dbReference>
<accession>G0TZP1</accession>
<keyword evidence="1 5" id="KW-0689">Ribosomal protein</keyword>
<evidence type="ECO:0000256" key="2">
    <source>
        <dbReference type="ARBA" id="ARBA00023274"/>
    </source>
</evidence>
<dbReference type="GO" id="GO:0006412">
    <property type="term" value="P:translation"/>
    <property type="evidence" value="ECO:0007669"/>
    <property type="project" value="InterPro"/>
</dbReference>
<dbReference type="EMBL" id="HE573024">
    <property type="protein sequence ID" value="CCC50069.1"/>
    <property type="molecule type" value="Genomic_DNA"/>
</dbReference>
<dbReference type="PANTHER" id="PTHR45987">
    <property type="entry name" value="39S RIBOSOMAL PROTEIN L12"/>
    <property type="match status" value="1"/>
</dbReference>
<dbReference type="GO" id="GO:0003729">
    <property type="term" value="F:mRNA binding"/>
    <property type="evidence" value="ECO:0007669"/>
    <property type="project" value="TreeGrafter"/>
</dbReference>
<feature type="region of interest" description="Disordered" evidence="3">
    <location>
        <begin position="106"/>
        <end position="142"/>
    </location>
</feature>
<protein>
    <submittedName>
        <fullName evidence="5">Putative ribosomal protein L7/L12</fullName>
    </submittedName>
</protein>
<evidence type="ECO:0000259" key="4">
    <source>
        <dbReference type="Pfam" id="PF00542"/>
    </source>
</evidence>
<dbReference type="GO" id="GO:1990904">
    <property type="term" value="C:ribonucleoprotein complex"/>
    <property type="evidence" value="ECO:0007669"/>
    <property type="project" value="UniProtKB-KW"/>
</dbReference>
<gene>
    <name evidence="5" type="ORF">TVY486_0806760</name>
</gene>
<reference evidence="5" key="1">
    <citation type="journal article" date="2012" name="Proc. Natl. Acad. Sci. U.S.A.">
        <title>Antigenic diversity is generated by distinct evolutionary mechanisms in African trypanosome species.</title>
        <authorList>
            <person name="Jackson A.P."/>
            <person name="Berry A."/>
            <person name="Aslett M."/>
            <person name="Allison H.C."/>
            <person name="Burton P."/>
            <person name="Vavrova-Anderson J."/>
            <person name="Brown R."/>
            <person name="Browne H."/>
            <person name="Corton N."/>
            <person name="Hauser H."/>
            <person name="Gamble J."/>
            <person name="Gilderthorp R."/>
            <person name="Marcello L."/>
            <person name="McQuillan J."/>
            <person name="Otto T.D."/>
            <person name="Quail M.A."/>
            <person name="Sanders M.J."/>
            <person name="van Tonder A."/>
            <person name="Ginger M.L."/>
            <person name="Field M.C."/>
            <person name="Barry J.D."/>
            <person name="Hertz-Fowler C."/>
            <person name="Berriman M."/>
        </authorList>
    </citation>
    <scope>NUCLEOTIDE SEQUENCE</scope>
    <source>
        <strain evidence="5">Y486</strain>
    </source>
</reference>
<name>G0TZP1_TRYVY</name>
<dbReference type="GO" id="GO:0005840">
    <property type="term" value="C:ribosome"/>
    <property type="evidence" value="ECO:0007669"/>
    <property type="project" value="UniProtKB-KW"/>
</dbReference>
<evidence type="ECO:0000256" key="1">
    <source>
        <dbReference type="ARBA" id="ARBA00022980"/>
    </source>
</evidence>
<dbReference type="AlphaFoldDB" id="G0TZP1"/>
<feature type="domain" description="Large ribosomal subunit protein bL12 C-terminal" evidence="4">
    <location>
        <begin position="146"/>
        <end position="212"/>
    </location>
</feature>
<dbReference type="CDD" id="cd00387">
    <property type="entry name" value="Ribosomal_L7_L12"/>
    <property type="match status" value="1"/>
</dbReference>
<keyword evidence="2" id="KW-0687">Ribonucleoprotein</keyword>
<dbReference type="Pfam" id="PF00542">
    <property type="entry name" value="Ribosomal_L12"/>
    <property type="match status" value="1"/>
</dbReference>
<organism evidence="5">
    <name type="scientific">Trypanosoma vivax (strain Y486)</name>
    <dbReference type="NCBI Taxonomy" id="1055687"/>
    <lineage>
        <taxon>Eukaryota</taxon>
        <taxon>Discoba</taxon>
        <taxon>Euglenozoa</taxon>
        <taxon>Kinetoplastea</taxon>
        <taxon>Metakinetoplastina</taxon>
        <taxon>Trypanosomatida</taxon>
        <taxon>Trypanosomatidae</taxon>
        <taxon>Trypanosoma</taxon>
        <taxon>Duttonella</taxon>
    </lineage>
</organism>
<evidence type="ECO:0000313" key="5">
    <source>
        <dbReference type="EMBL" id="CCC50069.1"/>
    </source>
</evidence>
<sequence>MRCFQVGRNGKFPTVMLKPIRPTLLGGLSCCRFSVGVPNCVTPRGMAILPLRDSVEAVEAVADAYVNMDLKTMRSFHEMALQSIVRETDTTPSDYEEALLGGVMSESGALGDQGRRATRGAEESARAAPSSNEQSALKKTPQKTVVDVSVKKYPAENKVKMIKELRAVTGMPLQEAKNAIEKCPGMVARSLACDDAYKLKALLEAVGAEVDLL</sequence>